<proteinExistence type="predicted"/>
<dbReference type="PROSITE" id="PS50967">
    <property type="entry name" value="HRDC"/>
    <property type="match status" value="1"/>
</dbReference>
<dbReference type="InterPro" id="IPR044876">
    <property type="entry name" value="HRDC_dom_sf"/>
</dbReference>
<dbReference type="EC" id="3.1.13.5" evidence="2"/>
<dbReference type="Gene3D" id="3.30.420.10">
    <property type="entry name" value="Ribonuclease H-like superfamily/Ribonuclease H"/>
    <property type="match status" value="1"/>
</dbReference>
<dbReference type="GO" id="GO:0006139">
    <property type="term" value="P:nucleobase-containing compound metabolic process"/>
    <property type="evidence" value="ECO:0007669"/>
    <property type="project" value="InterPro"/>
</dbReference>
<evidence type="ECO:0000259" key="1">
    <source>
        <dbReference type="PROSITE" id="PS50967"/>
    </source>
</evidence>
<accession>A0A1J5PF00</accession>
<dbReference type="SMART" id="SM00341">
    <property type="entry name" value="HRDC"/>
    <property type="match status" value="1"/>
</dbReference>
<dbReference type="GO" id="GO:0008408">
    <property type="term" value="F:3'-5' exonuclease activity"/>
    <property type="evidence" value="ECO:0007669"/>
    <property type="project" value="InterPro"/>
</dbReference>
<dbReference type="Pfam" id="PF18305">
    <property type="entry name" value="DNA_pol_A_exoN"/>
    <property type="match status" value="1"/>
</dbReference>
<dbReference type="Pfam" id="PF00570">
    <property type="entry name" value="HRDC"/>
    <property type="match status" value="1"/>
</dbReference>
<dbReference type="Pfam" id="PF01612">
    <property type="entry name" value="DNA_pol_A_exo1"/>
    <property type="match status" value="1"/>
</dbReference>
<dbReference type="GO" id="GO:0000166">
    <property type="term" value="F:nucleotide binding"/>
    <property type="evidence" value="ECO:0007669"/>
    <property type="project" value="InterPro"/>
</dbReference>
<feature type="domain" description="HRDC" evidence="1">
    <location>
        <begin position="110"/>
        <end position="190"/>
    </location>
</feature>
<dbReference type="InterPro" id="IPR036397">
    <property type="entry name" value="RNaseH_sf"/>
</dbReference>
<keyword evidence="2" id="KW-0378">Hydrolase</keyword>
<dbReference type="GO" id="GO:0033890">
    <property type="term" value="F:ribonuclease D activity"/>
    <property type="evidence" value="ECO:0007669"/>
    <property type="project" value="UniProtKB-EC"/>
</dbReference>
<reference evidence="2" key="1">
    <citation type="submission" date="2016-10" db="EMBL/GenBank/DDBJ databases">
        <title>Sequence of Gallionella enrichment culture.</title>
        <authorList>
            <person name="Poehlein A."/>
            <person name="Muehling M."/>
            <person name="Daniel R."/>
        </authorList>
    </citation>
    <scope>NUCLEOTIDE SEQUENCE</scope>
</reference>
<dbReference type="SUPFAM" id="SSF47819">
    <property type="entry name" value="HRDC-like"/>
    <property type="match status" value="1"/>
</dbReference>
<comment type="caution">
    <text evidence="2">The sequence shown here is derived from an EMBL/GenBank/DDBJ whole genome shotgun (WGS) entry which is preliminary data.</text>
</comment>
<name>A0A1J5PF00_9ZZZZ</name>
<dbReference type="InterPro" id="IPR041605">
    <property type="entry name" value="Exo_C"/>
</dbReference>
<dbReference type="PANTHER" id="PTHR47649">
    <property type="entry name" value="RIBONUCLEASE D"/>
    <property type="match status" value="1"/>
</dbReference>
<gene>
    <name evidence="2" type="primary">rnd_11</name>
    <name evidence="2" type="ORF">GALL_485940</name>
</gene>
<dbReference type="Gene3D" id="1.10.150.80">
    <property type="entry name" value="HRDC domain"/>
    <property type="match status" value="2"/>
</dbReference>
<dbReference type="InterPro" id="IPR002121">
    <property type="entry name" value="HRDC_dom"/>
</dbReference>
<dbReference type="EMBL" id="MLJW01004527">
    <property type="protein sequence ID" value="OIQ69802.1"/>
    <property type="molecule type" value="Genomic_DNA"/>
</dbReference>
<dbReference type="AlphaFoldDB" id="A0A1J5PF00"/>
<dbReference type="InterPro" id="IPR002562">
    <property type="entry name" value="3'-5'_exonuclease_dom"/>
</dbReference>
<evidence type="ECO:0000313" key="2">
    <source>
        <dbReference type="EMBL" id="OIQ69802.1"/>
    </source>
</evidence>
<organism evidence="2">
    <name type="scientific">mine drainage metagenome</name>
    <dbReference type="NCBI Taxonomy" id="410659"/>
    <lineage>
        <taxon>unclassified sequences</taxon>
        <taxon>metagenomes</taxon>
        <taxon>ecological metagenomes</taxon>
    </lineage>
</organism>
<sequence>MFDTELGARLAGCERVGLGPLIESLLGFSLAKEHSAVDWSTRPLPEPWLGYAALDVELLIELRHEVAKLLEDQGKLAWAYEEYAAILNAPTAKPRTEPWRRTSDIHQVKRPRNQAVVRELWYARDELARTTDIAPGRILRDAAIVEAALKVPANRDELLEISGFTTRSAFAHVPTWLAAIERARNLPESELPEVAAKVDTLPPPRNWPTRAPIAYARLEAARLAVAELALELTIPVENLLMPETLRRICWAPPGNSDTELNPDLVADFLAARGARGWQIKLTCDPIAKALLAGSELRNT</sequence>
<dbReference type="InterPro" id="IPR010997">
    <property type="entry name" value="HRDC-like_sf"/>
</dbReference>
<dbReference type="InterPro" id="IPR051086">
    <property type="entry name" value="RNase_D-like"/>
</dbReference>
<dbReference type="SUPFAM" id="SSF53098">
    <property type="entry name" value="Ribonuclease H-like"/>
    <property type="match status" value="1"/>
</dbReference>
<dbReference type="InterPro" id="IPR012337">
    <property type="entry name" value="RNaseH-like_sf"/>
</dbReference>
<dbReference type="PANTHER" id="PTHR47649:SF1">
    <property type="entry name" value="RIBONUCLEASE D"/>
    <property type="match status" value="1"/>
</dbReference>
<dbReference type="GO" id="GO:0003676">
    <property type="term" value="F:nucleic acid binding"/>
    <property type="evidence" value="ECO:0007669"/>
    <property type="project" value="InterPro"/>
</dbReference>
<protein>
    <submittedName>
        <fullName evidence="2">Ribonuclease D</fullName>
        <ecNumber evidence="2">3.1.13.5</ecNumber>
    </submittedName>
</protein>